<feature type="region of interest" description="Disordered" evidence="1">
    <location>
        <begin position="81"/>
        <end position="123"/>
    </location>
</feature>
<dbReference type="InParanoid" id="D7FY73"/>
<evidence type="ECO:0000256" key="1">
    <source>
        <dbReference type="SAM" id="MobiDB-lite"/>
    </source>
</evidence>
<gene>
    <name evidence="2" type="primary">TOP6B</name>
    <name evidence="2" type="ORF">Esi_0034_0066</name>
</gene>
<proteinExistence type="predicted"/>
<dbReference type="InterPro" id="IPR029063">
    <property type="entry name" value="SAM-dependent_MTases_sf"/>
</dbReference>
<dbReference type="EMBL" id="FN649750">
    <property type="protein sequence ID" value="CBJ26512.1"/>
    <property type="molecule type" value="Genomic_DNA"/>
</dbReference>
<evidence type="ECO:0000313" key="3">
    <source>
        <dbReference type="Proteomes" id="UP000002630"/>
    </source>
</evidence>
<dbReference type="GO" id="GO:0016853">
    <property type="term" value="F:isomerase activity"/>
    <property type="evidence" value="ECO:0007669"/>
    <property type="project" value="UniProtKB-KW"/>
</dbReference>
<feature type="compositionally biased region" description="Polar residues" evidence="1">
    <location>
        <begin position="51"/>
        <end position="62"/>
    </location>
</feature>
<feature type="compositionally biased region" description="Low complexity" evidence="1">
    <location>
        <begin position="113"/>
        <end position="123"/>
    </location>
</feature>
<feature type="region of interest" description="Disordered" evidence="1">
    <location>
        <begin position="1"/>
        <end position="64"/>
    </location>
</feature>
<dbReference type="EMBL" id="FN648531">
    <property type="protein sequence ID" value="CBJ26512.1"/>
    <property type="molecule type" value="Genomic_DNA"/>
</dbReference>
<protein>
    <submittedName>
        <fullName evidence="2">Topoisomerase 6 subunit B</fullName>
    </submittedName>
</protein>
<dbReference type="SUPFAM" id="SSF53335">
    <property type="entry name" value="S-adenosyl-L-methionine-dependent methyltransferases"/>
    <property type="match status" value="1"/>
</dbReference>
<sequence>MEPPEGNSDVDVEWLDGPFPTKAGVAGRGADNDDGAEKAETTAPCHDASNRPMTRSSSSVFNGASRHANLGEGCDGGGILHHRHREGMGGSSSATAGTSGTSHRVLLGKRGSGDSSASSGGSSTRIDAVHAAAGHSGPNKAACGFLCYECGLAFHSVKELQLHMVRKTAWSNQGLIGSRVSCLVDNREWHEGLVTQYHKSGKHCVEYRRSGEKRWVNMLKTAFYIVERAQPTGGEVKEMEPDPTEGLAPIEKWHYHEDISPEFCMALSLLHRAYGCRVQETGHKTVGHTCVTDRDKVAAREVKGSLLYGELLPRGVNKAMGPRHLNAAKASTIYDLGMGTGKVAMQVFLQFPNLTRVYGIELSQARFELGEEALFALMELQPGAYTIKEHIPGQFISIETLAQDQDHEQQQQQQQEQPSLAEGGGWREGGAGWEHLCRGPPGRTLEFACGNLFDVTNLAQADLVLLETDVSSDVHPQLSRFLTGMRKGSHALTYLDLRKMWSSLPFPYRQVEVNRSLSDRFPTSWSVHRGHHFFLWHKILPSLEGALQPQQSATSEDGEVLTATGVSDRRRDRQGHPLQPLCSRGISGVDVSGGGGRSDSLRSGSSGFSLGGAFSGVGLGTEGKGRRGRHPKFRLPFMSCLGLGRRTPSRSSPSALRSCERPPAARAEEGLVAAAGGVEASMLSLTLDRGARGGSEARNRKGSPPRVGSAVGGMMHGCSERRRSLLLVLTGAVSERTSSRDIAGWLLPSRQFVGASSCTRGALLLSLSFRQRAGAAAAGRVLIE</sequence>
<evidence type="ECO:0000313" key="2">
    <source>
        <dbReference type="EMBL" id="CBJ26512.1"/>
    </source>
</evidence>
<dbReference type="Gene3D" id="3.40.50.150">
    <property type="entry name" value="Vaccinia Virus protein VP39"/>
    <property type="match status" value="1"/>
</dbReference>
<accession>D7FY73</accession>
<dbReference type="eggNOG" id="ENOG502STY5">
    <property type="taxonomic scope" value="Eukaryota"/>
</dbReference>
<feature type="region of interest" description="Disordered" evidence="1">
    <location>
        <begin position="547"/>
        <end position="605"/>
    </location>
</feature>
<reference evidence="2 3" key="1">
    <citation type="journal article" date="2010" name="Nature">
        <title>The Ectocarpus genome and the independent evolution of multicellularity in brown algae.</title>
        <authorList>
            <person name="Cock J.M."/>
            <person name="Sterck L."/>
            <person name="Rouze P."/>
            <person name="Scornet D."/>
            <person name="Allen A.E."/>
            <person name="Amoutzias G."/>
            <person name="Anthouard V."/>
            <person name="Artiguenave F."/>
            <person name="Aury J.M."/>
            <person name="Badger J.H."/>
            <person name="Beszteri B."/>
            <person name="Billiau K."/>
            <person name="Bonnet E."/>
            <person name="Bothwell J.H."/>
            <person name="Bowler C."/>
            <person name="Boyen C."/>
            <person name="Brownlee C."/>
            <person name="Carrano C.J."/>
            <person name="Charrier B."/>
            <person name="Cho G.Y."/>
            <person name="Coelho S.M."/>
            <person name="Collen J."/>
            <person name="Corre E."/>
            <person name="Da Silva C."/>
            <person name="Delage L."/>
            <person name="Delaroque N."/>
            <person name="Dittami S.M."/>
            <person name="Doulbeau S."/>
            <person name="Elias M."/>
            <person name="Farnham G."/>
            <person name="Gachon C.M."/>
            <person name="Gschloessl B."/>
            <person name="Heesch S."/>
            <person name="Jabbari K."/>
            <person name="Jubin C."/>
            <person name="Kawai H."/>
            <person name="Kimura K."/>
            <person name="Kloareg B."/>
            <person name="Kupper F.C."/>
            <person name="Lang D."/>
            <person name="Le Bail A."/>
            <person name="Leblanc C."/>
            <person name="Lerouge P."/>
            <person name="Lohr M."/>
            <person name="Lopez P.J."/>
            <person name="Martens C."/>
            <person name="Maumus F."/>
            <person name="Michel G."/>
            <person name="Miranda-Saavedra D."/>
            <person name="Morales J."/>
            <person name="Moreau H."/>
            <person name="Motomura T."/>
            <person name="Nagasato C."/>
            <person name="Napoli C.A."/>
            <person name="Nelson D.R."/>
            <person name="Nyvall-Collen P."/>
            <person name="Peters A.F."/>
            <person name="Pommier C."/>
            <person name="Potin P."/>
            <person name="Poulain J."/>
            <person name="Quesneville H."/>
            <person name="Read B."/>
            <person name="Rensing S.A."/>
            <person name="Ritter A."/>
            <person name="Rousvoal S."/>
            <person name="Samanta M."/>
            <person name="Samson G."/>
            <person name="Schroeder D.C."/>
            <person name="Segurens B."/>
            <person name="Strittmatter M."/>
            <person name="Tonon T."/>
            <person name="Tregear J.W."/>
            <person name="Valentin K."/>
            <person name="von Dassow P."/>
            <person name="Yamagishi T."/>
            <person name="Van de Peer Y."/>
            <person name="Wincker P."/>
        </authorList>
    </citation>
    <scope>NUCLEOTIDE SEQUENCE [LARGE SCALE GENOMIC DNA]</scope>
    <source>
        <strain evidence="3">Ec32 / CCAP1310/4</strain>
    </source>
</reference>
<organism evidence="2 3">
    <name type="scientific">Ectocarpus siliculosus</name>
    <name type="common">Brown alga</name>
    <name type="synonym">Conferva siliculosa</name>
    <dbReference type="NCBI Taxonomy" id="2880"/>
    <lineage>
        <taxon>Eukaryota</taxon>
        <taxon>Sar</taxon>
        <taxon>Stramenopiles</taxon>
        <taxon>Ochrophyta</taxon>
        <taxon>PX clade</taxon>
        <taxon>Phaeophyceae</taxon>
        <taxon>Ectocarpales</taxon>
        <taxon>Ectocarpaceae</taxon>
        <taxon>Ectocarpus</taxon>
    </lineage>
</organism>
<dbReference type="Proteomes" id="UP000002630">
    <property type="component" value="Linkage Group LG25"/>
</dbReference>
<dbReference type="OrthoDB" id="200996at2759"/>
<feature type="region of interest" description="Disordered" evidence="1">
    <location>
        <begin position="403"/>
        <end position="425"/>
    </location>
</feature>
<feature type="compositionally biased region" description="Basic and acidic residues" evidence="1">
    <location>
        <begin position="690"/>
        <end position="699"/>
    </location>
</feature>
<name>D7FY73_ECTSI</name>
<feature type="region of interest" description="Disordered" evidence="1">
    <location>
        <begin position="690"/>
        <end position="712"/>
    </location>
</feature>
<keyword evidence="3" id="KW-1185">Reference proteome</keyword>
<dbReference type="AlphaFoldDB" id="D7FY73"/>
<feature type="compositionally biased region" description="Low complexity" evidence="1">
    <location>
        <begin position="91"/>
        <end position="102"/>
    </location>
</feature>